<feature type="repeat" description="WD" evidence="4">
    <location>
        <begin position="336"/>
        <end position="369"/>
    </location>
</feature>
<keyword evidence="2 4" id="KW-0853">WD repeat</keyword>
<accession>G8YPR0</accession>
<dbReference type="OMA" id="YFYDTFR"/>
<dbReference type="InterPro" id="IPR036322">
    <property type="entry name" value="WD40_repeat_dom_sf"/>
</dbReference>
<dbReference type="Pfam" id="PF24807">
    <property type="entry name" value="WD40_CDC20-Fz"/>
    <property type="match status" value="1"/>
</dbReference>
<dbReference type="eggNOG" id="KOG0305">
    <property type="taxonomic scope" value="Eukaryota"/>
</dbReference>
<dbReference type="HOGENOM" id="CLU_014831_3_3_1"/>
<evidence type="ECO:0000259" key="6">
    <source>
        <dbReference type="Pfam" id="PF24807"/>
    </source>
</evidence>
<proteinExistence type="inferred from homology"/>
<feature type="region of interest" description="Disordered" evidence="5">
    <location>
        <begin position="78"/>
        <end position="103"/>
    </location>
</feature>
<dbReference type="Gene3D" id="2.130.10.10">
    <property type="entry name" value="YVTN repeat-like/Quinoprotein amine dehydrogenase"/>
    <property type="match status" value="1"/>
</dbReference>
<protein>
    <submittedName>
        <fullName evidence="7">Piso0_000671 protein</fullName>
    </submittedName>
</protein>
<evidence type="ECO:0000313" key="8">
    <source>
        <dbReference type="Proteomes" id="UP000005222"/>
    </source>
</evidence>
<dbReference type="OrthoDB" id="10263272at2759"/>
<dbReference type="GO" id="GO:1990757">
    <property type="term" value="F:ubiquitin ligase activator activity"/>
    <property type="evidence" value="ECO:0007669"/>
    <property type="project" value="TreeGrafter"/>
</dbReference>
<feature type="domain" description="CDC20/Fizzy WD40" evidence="6">
    <location>
        <begin position="202"/>
        <end position="504"/>
    </location>
</feature>
<dbReference type="PANTHER" id="PTHR19918:SF5">
    <property type="entry name" value="MEIOSIS-SPECIFIC APC_C ACTIVATOR PROTEIN AMA1"/>
    <property type="match status" value="1"/>
</dbReference>
<dbReference type="Proteomes" id="UP000005222">
    <property type="component" value="Chromosome D"/>
</dbReference>
<dbReference type="InterPro" id="IPR015943">
    <property type="entry name" value="WD40/YVTN_repeat-like_dom_sf"/>
</dbReference>
<comment type="similarity">
    <text evidence="1">Belongs to the WD repeat CDC20/Fizzy family.</text>
</comment>
<evidence type="ECO:0000256" key="5">
    <source>
        <dbReference type="SAM" id="MobiDB-lite"/>
    </source>
</evidence>
<dbReference type="AlphaFoldDB" id="G8YPR0"/>
<dbReference type="PANTHER" id="PTHR19918">
    <property type="entry name" value="CELL DIVISION CYCLE 20 CDC20 FIZZY -RELATED"/>
    <property type="match status" value="1"/>
</dbReference>
<dbReference type="GO" id="GO:1905786">
    <property type="term" value="P:positive regulation of anaphase-promoting complex-dependent catabolic process"/>
    <property type="evidence" value="ECO:0007669"/>
    <property type="project" value="TreeGrafter"/>
</dbReference>
<keyword evidence="3" id="KW-0677">Repeat</keyword>
<evidence type="ECO:0000256" key="1">
    <source>
        <dbReference type="ARBA" id="ARBA00006445"/>
    </source>
</evidence>
<dbReference type="SUPFAM" id="SSF50978">
    <property type="entry name" value="WD40 repeat-like"/>
    <property type="match status" value="1"/>
</dbReference>
<dbReference type="InterPro" id="IPR056150">
    <property type="entry name" value="WD40_CDC20-Fz"/>
</dbReference>
<reference evidence="7 8" key="1">
    <citation type="journal article" date="2012" name="G3 (Bethesda)">
        <title>Pichia sorbitophila, an interspecies yeast hybrid reveals early steps of genome resolution following polyploidization.</title>
        <authorList>
            <person name="Leh Louis V."/>
            <person name="Despons L."/>
            <person name="Friedrich A."/>
            <person name="Martin T."/>
            <person name="Durrens P."/>
            <person name="Casaregola S."/>
            <person name="Neuveglise C."/>
            <person name="Fairhead C."/>
            <person name="Marck C."/>
            <person name="Cruz J.A."/>
            <person name="Straub M.L."/>
            <person name="Kugler V."/>
            <person name="Sacerdot C."/>
            <person name="Uzunov Z."/>
            <person name="Thierry A."/>
            <person name="Weiss S."/>
            <person name="Bleykasten C."/>
            <person name="De Montigny J."/>
            <person name="Jacques N."/>
            <person name="Jung P."/>
            <person name="Lemaire M."/>
            <person name="Mallet S."/>
            <person name="Morel G."/>
            <person name="Richard G.F."/>
            <person name="Sarkar A."/>
            <person name="Savel G."/>
            <person name="Schacherer J."/>
            <person name="Seret M.L."/>
            <person name="Talla E."/>
            <person name="Samson G."/>
            <person name="Jubin C."/>
            <person name="Poulain J."/>
            <person name="Vacherie B."/>
            <person name="Barbe V."/>
            <person name="Pelletier E."/>
            <person name="Sherman D.J."/>
            <person name="Westhof E."/>
            <person name="Weissenbach J."/>
            <person name="Baret P.V."/>
            <person name="Wincker P."/>
            <person name="Gaillardin C."/>
            <person name="Dujon B."/>
            <person name="Souciet J.L."/>
        </authorList>
    </citation>
    <scope>NUCLEOTIDE SEQUENCE [LARGE SCALE GENOMIC DNA]</scope>
    <source>
        <strain evidence="8">ATCC MYA-4447 / BCRC 22081 / CBS 7064 / NBRC 10061 / NRRL Y-12695</strain>
    </source>
</reference>
<dbReference type="GO" id="GO:0031145">
    <property type="term" value="P:anaphase-promoting complex-dependent catabolic process"/>
    <property type="evidence" value="ECO:0007669"/>
    <property type="project" value="TreeGrafter"/>
</dbReference>
<dbReference type="InterPro" id="IPR001680">
    <property type="entry name" value="WD40_rpt"/>
</dbReference>
<evidence type="ECO:0000313" key="7">
    <source>
        <dbReference type="EMBL" id="CCE78645.1"/>
    </source>
</evidence>
<dbReference type="PROSITE" id="PS50082">
    <property type="entry name" value="WD_REPEATS_2"/>
    <property type="match status" value="1"/>
</dbReference>
<dbReference type="InterPro" id="IPR033010">
    <property type="entry name" value="Cdc20/Fizzy"/>
</dbReference>
<dbReference type="PROSITE" id="PS50294">
    <property type="entry name" value="WD_REPEATS_REGION"/>
    <property type="match status" value="1"/>
</dbReference>
<dbReference type="GO" id="GO:0005680">
    <property type="term" value="C:anaphase-promoting complex"/>
    <property type="evidence" value="ECO:0007669"/>
    <property type="project" value="TreeGrafter"/>
</dbReference>
<evidence type="ECO:0000256" key="4">
    <source>
        <dbReference type="PROSITE-ProRule" id="PRU00221"/>
    </source>
</evidence>
<dbReference type="InParanoid" id="G8YPR0"/>
<gene>
    <name evidence="7" type="primary">Piso0_000671</name>
    <name evidence="7" type="ORF">GNLVRS01_PISO0D01587g</name>
</gene>
<feature type="compositionally biased region" description="Basic and acidic residues" evidence="5">
    <location>
        <begin position="46"/>
        <end position="61"/>
    </location>
</feature>
<dbReference type="FunCoup" id="G8YPR0">
    <property type="interactions" value="331"/>
</dbReference>
<feature type="region of interest" description="Disordered" evidence="5">
    <location>
        <begin position="39"/>
        <end position="61"/>
    </location>
</feature>
<dbReference type="GO" id="GO:0010997">
    <property type="term" value="F:anaphase-promoting complex binding"/>
    <property type="evidence" value="ECO:0007669"/>
    <property type="project" value="InterPro"/>
</dbReference>
<evidence type="ECO:0000256" key="3">
    <source>
        <dbReference type="ARBA" id="ARBA00022737"/>
    </source>
</evidence>
<evidence type="ECO:0000256" key="2">
    <source>
        <dbReference type="ARBA" id="ARBA00022574"/>
    </source>
</evidence>
<dbReference type="EMBL" id="FO082056">
    <property type="protein sequence ID" value="CCE78645.1"/>
    <property type="molecule type" value="Genomic_DNA"/>
</dbReference>
<sequence length="543" mass="59104">MTVSDTRHTWDTSPRAFTERSARFIPLFSSRSVFRNYIGDGSGESSSERAQTDESGIDRSSEFPLRLNDSMFFIRPTNERIDGDSRGGNAEAAQGDTSENNKDNLQVENANHHEAIAGALGFGGNPRVYQLTSTGSFRGNDTSTSQNMVTSNLSNESFDITGPLAAMSSSKVARQFLASRPSSSPTLPKRAPLLLSKPDHNLEAPGLKDDFYCNVVSWSQMTNRIAVGLSNAVYSWSTDNEVILIHHDASVSVTAVLYSPGDFLLIGKANGDILLVSQTENEVKASFSNRGKTIFCFAWFPDCRRFFAGDSKGDVLYFDILRDLSGVFHLKLKCILESHSQQICGITLNSDLTQVAVGGNDNCCSIWDITDVLNPSIKLVLPHKAAVKAIAFCPWASAILATGGGSNDRTIRFWHANTGTLLSSFPAGAQVTSLFWCKDRKEVIATFGYGNAEKPLLLAAYSYPQMVPLIEVSSSAYLRCLSACQSPDGNSLCVAASDAFIRIYKVWHSSYGLKLSPVSKSVGLYGSSLIEMYEGITKNGIIR</sequence>
<dbReference type="STRING" id="559304.G8YPR0"/>
<organism evidence="7 8">
    <name type="scientific">Pichia sorbitophila (strain ATCC MYA-4447 / BCRC 22081 / CBS 7064 / NBRC 10061 / NRRL Y-12695)</name>
    <name type="common">Hybrid yeast</name>
    <dbReference type="NCBI Taxonomy" id="559304"/>
    <lineage>
        <taxon>Eukaryota</taxon>
        <taxon>Fungi</taxon>
        <taxon>Dikarya</taxon>
        <taxon>Ascomycota</taxon>
        <taxon>Saccharomycotina</taxon>
        <taxon>Pichiomycetes</taxon>
        <taxon>Debaryomycetaceae</taxon>
        <taxon>Millerozyma</taxon>
    </lineage>
</organism>
<dbReference type="SMART" id="SM00320">
    <property type="entry name" value="WD40"/>
    <property type="match status" value="6"/>
</dbReference>
<name>G8YPR0_PICSO</name>
<keyword evidence="8" id="KW-1185">Reference proteome</keyword>